<evidence type="ECO:0000256" key="2">
    <source>
        <dbReference type="SAM" id="MobiDB-lite"/>
    </source>
</evidence>
<dbReference type="EMBL" id="CAADRA010006873">
    <property type="protein sequence ID" value="VFT97194.1"/>
    <property type="molecule type" value="Genomic_DNA"/>
</dbReference>
<dbReference type="AlphaFoldDB" id="A0A485LF50"/>
<feature type="coiled-coil region" evidence="1">
    <location>
        <begin position="54"/>
        <end position="88"/>
    </location>
</feature>
<keyword evidence="1" id="KW-0175">Coiled coil</keyword>
<feature type="region of interest" description="Disordered" evidence="2">
    <location>
        <begin position="20"/>
        <end position="49"/>
    </location>
</feature>
<evidence type="ECO:0000256" key="1">
    <source>
        <dbReference type="SAM" id="Coils"/>
    </source>
</evidence>
<sequence length="383" mass="43843">MMDEARRQYERERKRRYRAELRKQRLENAPPVQVAPSYSQSSEPMLSSVREYERERKRRYRAGLTDELEQLRAKAAFFRDELERYLHHKTDSLVLPDVSAIKAIENKALRMQLEQQRRLLQVLQSWVQPSIQPALGQGNPWLHSTLLADADARQVGYKWLTDRVFHSAVAAHASILSVDDTIGASFITGEDEFDILGVENTTQHTFFANYEAVAKVVWDEATNITSRPNGTQITFLAGDGSFRYQRIVPRPNINIQMLVRRYDLATRIVLCYVYVRDDECFPLEVDHGRPYGIGWTAIEKIADDVTLCRTRTSQCGNLSFDQMAARFGVTPHPSREVMLARMQNNSLKGLAHQADAFARTVNDAVAQMNALELLDDTVELPNL</sequence>
<feature type="compositionally biased region" description="Polar residues" evidence="2">
    <location>
        <begin position="36"/>
        <end position="45"/>
    </location>
</feature>
<evidence type="ECO:0000313" key="3">
    <source>
        <dbReference type="EMBL" id="KAF0687806.1"/>
    </source>
</evidence>
<name>A0A485LF50_9STRA</name>
<protein>
    <submittedName>
        <fullName evidence="4">Aste57867_20509 protein</fullName>
    </submittedName>
</protein>
<keyword evidence="5" id="KW-1185">Reference proteome</keyword>
<dbReference type="Proteomes" id="UP000332933">
    <property type="component" value="Unassembled WGS sequence"/>
</dbReference>
<reference evidence="3" key="2">
    <citation type="submission" date="2019-06" db="EMBL/GenBank/DDBJ databases">
        <title>Genomics analysis of Aphanomyces spp. identifies a new class of oomycete effector associated with host adaptation.</title>
        <authorList>
            <person name="Gaulin E."/>
        </authorList>
    </citation>
    <scope>NUCLEOTIDE SEQUENCE</scope>
    <source>
        <strain evidence="3">CBS 578.67</strain>
    </source>
</reference>
<reference evidence="4 5" key="1">
    <citation type="submission" date="2019-03" db="EMBL/GenBank/DDBJ databases">
        <authorList>
            <person name="Gaulin E."/>
            <person name="Dumas B."/>
        </authorList>
    </citation>
    <scope>NUCLEOTIDE SEQUENCE [LARGE SCALE GENOMIC DNA]</scope>
    <source>
        <strain evidence="4">CBS 568.67</strain>
    </source>
</reference>
<evidence type="ECO:0000313" key="4">
    <source>
        <dbReference type="EMBL" id="VFT97194.1"/>
    </source>
</evidence>
<accession>A0A485LF50</accession>
<evidence type="ECO:0000313" key="5">
    <source>
        <dbReference type="Proteomes" id="UP000332933"/>
    </source>
</evidence>
<dbReference type="EMBL" id="VJMH01006848">
    <property type="protein sequence ID" value="KAF0687806.1"/>
    <property type="molecule type" value="Genomic_DNA"/>
</dbReference>
<gene>
    <name evidence="4" type="primary">Aste57867_20509</name>
    <name evidence="3" type="ORF">As57867_020443</name>
    <name evidence="4" type="ORF">ASTE57867_20509</name>
</gene>
<proteinExistence type="predicted"/>
<organism evidence="4 5">
    <name type="scientific">Aphanomyces stellatus</name>
    <dbReference type="NCBI Taxonomy" id="120398"/>
    <lineage>
        <taxon>Eukaryota</taxon>
        <taxon>Sar</taxon>
        <taxon>Stramenopiles</taxon>
        <taxon>Oomycota</taxon>
        <taxon>Saprolegniomycetes</taxon>
        <taxon>Saprolegniales</taxon>
        <taxon>Verrucalvaceae</taxon>
        <taxon>Aphanomyces</taxon>
    </lineage>
</organism>